<evidence type="ECO:0000313" key="1">
    <source>
        <dbReference type="EMBL" id="AXY85344.1"/>
    </source>
</evidence>
<proteinExistence type="predicted"/>
<sequence>MGMNKQFKVTFNVTATLSDEQEAEFMQALKEMAKDPKRGPYFDNILVAALTHGPEGAFEQVLKQGLREFVKEELGKECARRSVDEFVLKVAPAKVEVIR</sequence>
<protein>
    <submittedName>
        <fullName evidence="1">Host protein H-NS-interacting protein</fullName>
    </submittedName>
</protein>
<dbReference type="InterPro" id="IPR022611">
    <property type="entry name" value="Phage_T7_5.5"/>
</dbReference>
<name>A0A385IPT4_9CAUD</name>
<organism evidence="1 2">
    <name type="scientific">Escherichia phage LL2</name>
    <dbReference type="NCBI Taxonomy" id="2301650"/>
    <lineage>
        <taxon>Viruses</taxon>
        <taxon>Duplodnaviria</taxon>
        <taxon>Heunggongvirae</taxon>
        <taxon>Uroviricota</taxon>
        <taxon>Caudoviricetes</taxon>
        <taxon>Autographivirales</taxon>
        <taxon>Autotranscriptaviridae</taxon>
        <taxon>Studiervirinae</taxon>
        <taxon>Teetrevirus</taxon>
        <taxon>Teetrevirus LL2</taxon>
    </lineage>
</organism>
<accession>A0A385IPT4</accession>
<dbReference type="Proteomes" id="UP000261929">
    <property type="component" value="Segment"/>
</dbReference>
<reference evidence="1 2" key="1">
    <citation type="submission" date="2018-08" db="EMBL/GenBank/DDBJ databases">
        <title>Complete genome of Escherichia coli phage LL2.</title>
        <authorList>
            <person name="Rangan R.S."/>
            <person name="O'Leary C.J."/>
            <person name="Lauren L."/>
            <person name="Liu M."/>
        </authorList>
    </citation>
    <scope>NUCLEOTIDE SEQUENCE [LARGE SCALE GENOMIC DNA]</scope>
</reference>
<dbReference type="Pfam" id="PF11247">
    <property type="entry name" value="Phage_T7_55"/>
    <property type="match status" value="1"/>
</dbReference>
<keyword evidence="2" id="KW-1185">Reference proteome</keyword>
<dbReference type="EMBL" id="MH717709">
    <property type="protein sequence ID" value="AXY85344.1"/>
    <property type="molecule type" value="Genomic_DNA"/>
</dbReference>
<gene>
    <name evidence="1" type="ORF">LL2_026</name>
</gene>
<evidence type="ECO:0000313" key="2">
    <source>
        <dbReference type="Proteomes" id="UP000261929"/>
    </source>
</evidence>